<dbReference type="PROSITE" id="PS51194">
    <property type="entry name" value="HELICASE_CTER"/>
    <property type="match status" value="1"/>
</dbReference>
<keyword evidence="11" id="KW-0443">Lipid metabolism</keyword>
<evidence type="ECO:0000256" key="4">
    <source>
        <dbReference type="ARBA" id="ARBA00022516"/>
    </source>
</evidence>
<comment type="similarity">
    <text evidence="2">Belongs to the acyl carrier protein (ACP) family.</text>
</comment>
<feature type="region of interest" description="Disordered" evidence="15">
    <location>
        <begin position="3196"/>
        <end position="3220"/>
    </location>
</feature>
<dbReference type="GO" id="GO:0006633">
    <property type="term" value="P:fatty acid biosynthetic process"/>
    <property type="evidence" value="ECO:0007669"/>
    <property type="project" value="UniProtKB-KW"/>
</dbReference>
<dbReference type="InterPro" id="IPR049730">
    <property type="entry name" value="SNF2/RAD54-like_C"/>
</dbReference>
<dbReference type="HAMAP" id="MF_01217">
    <property type="entry name" value="Acyl_carrier"/>
    <property type="match status" value="1"/>
</dbReference>
<feature type="compositionally biased region" description="Polar residues" evidence="15">
    <location>
        <begin position="2123"/>
        <end position="2147"/>
    </location>
</feature>
<feature type="region of interest" description="Disordered" evidence="15">
    <location>
        <begin position="188"/>
        <end position="365"/>
    </location>
</feature>
<dbReference type="InterPro" id="IPR003231">
    <property type="entry name" value="ACP"/>
</dbReference>
<keyword evidence="8" id="KW-0347">Helicase</keyword>
<evidence type="ECO:0000256" key="10">
    <source>
        <dbReference type="ARBA" id="ARBA00022840"/>
    </source>
</evidence>
<evidence type="ECO:0000256" key="12">
    <source>
        <dbReference type="ARBA" id="ARBA00023160"/>
    </source>
</evidence>
<evidence type="ECO:0000256" key="5">
    <source>
        <dbReference type="ARBA" id="ARBA00022553"/>
    </source>
</evidence>
<proteinExistence type="inferred from homology"/>
<evidence type="ECO:0000256" key="3">
    <source>
        <dbReference type="ARBA" id="ARBA00022450"/>
    </source>
</evidence>
<evidence type="ECO:0000256" key="8">
    <source>
        <dbReference type="ARBA" id="ARBA00022806"/>
    </source>
</evidence>
<dbReference type="InterPro" id="IPR006162">
    <property type="entry name" value="Ppantetheine_attach_site"/>
</dbReference>
<evidence type="ECO:0000259" key="19">
    <source>
        <dbReference type="PROSITE" id="PS51204"/>
    </source>
</evidence>
<reference evidence="20 21" key="1">
    <citation type="journal article" date="2020" name="Nat. Commun.">
        <title>Genome of Tripterygium wilfordii and identification of cytochrome P450 involved in triptolide biosynthesis.</title>
        <authorList>
            <person name="Tu L."/>
            <person name="Su P."/>
            <person name="Zhang Z."/>
            <person name="Gao L."/>
            <person name="Wang J."/>
            <person name="Hu T."/>
            <person name="Zhou J."/>
            <person name="Zhang Y."/>
            <person name="Zhao Y."/>
            <person name="Liu Y."/>
            <person name="Song Y."/>
            <person name="Tong Y."/>
            <person name="Lu Y."/>
            <person name="Yang J."/>
            <person name="Xu C."/>
            <person name="Jia M."/>
            <person name="Peters R.J."/>
            <person name="Huang L."/>
            <person name="Gao W."/>
        </authorList>
    </citation>
    <scope>NUCLEOTIDE SEQUENCE [LARGE SCALE GENOMIC DNA]</scope>
    <source>
        <strain evidence="21">cv. XIE 37</strain>
        <tissue evidence="20">Leaf</tissue>
    </source>
</reference>
<dbReference type="FunCoup" id="A0A7J7CXA9">
    <property type="interactions" value="1084"/>
</dbReference>
<feature type="domain" description="Carrier" evidence="16">
    <location>
        <begin position="61"/>
        <end position="136"/>
    </location>
</feature>
<keyword evidence="5" id="KW-0597">Phosphoprotein</keyword>
<keyword evidence="9" id="KW-0276">Fatty acid metabolism</keyword>
<feature type="region of interest" description="Disordered" evidence="15">
    <location>
        <begin position="2173"/>
        <end position="2275"/>
    </location>
</feature>
<evidence type="ECO:0000256" key="11">
    <source>
        <dbReference type="ARBA" id="ARBA00023098"/>
    </source>
</evidence>
<dbReference type="SUPFAM" id="SSF52540">
    <property type="entry name" value="P-loop containing nucleoside triphosphate hydrolases"/>
    <property type="match status" value="2"/>
</dbReference>
<feature type="compositionally biased region" description="Polar residues" evidence="15">
    <location>
        <begin position="253"/>
        <end position="265"/>
    </location>
</feature>
<feature type="region of interest" description="Disordered" evidence="15">
    <location>
        <begin position="1719"/>
        <end position="1782"/>
    </location>
</feature>
<dbReference type="PROSITE" id="PS00012">
    <property type="entry name" value="PHOSPHOPANTETHEINE"/>
    <property type="match status" value="1"/>
</dbReference>
<dbReference type="GO" id="GO:0005634">
    <property type="term" value="C:nucleus"/>
    <property type="evidence" value="ECO:0007669"/>
    <property type="project" value="UniProtKB-SubCell"/>
</dbReference>
<evidence type="ECO:0000256" key="1">
    <source>
        <dbReference type="ARBA" id="ARBA00004123"/>
    </source>
</evidence>
<feature type="region of interest" description="Disordered" evidence="15">
    <location>
        <begin position="2362"/>
        <end position="2393"/>
    </location>
</feature>
<keyword evidence="3 14" id="KW-0596">Phosphopantetheine</keyword>
<feature type="compositionally biased region" description="Polar residues" evidence="15">
    <location>
        <begin position="656"/>
        <end position="680"/>
    </location>
</feature>
<protein>
    <recommendedName>
        <fullName evidence="14">Acyl carrier protein</fullName>
    </recommendedName>
</protein>
<feature type="region of interest" description="Disordered" evidence="15">
    <location>
        <begin position="3790"/>
        <end position="3842"/>
    </location>
</feature>
<dbReference type="InterPro" id="IPR000637">
    <property type="entry name" value="HMGI/Y_DNA-bd_CS"/>
</dbReference>
<feature type="region of interest" description="Disordered" evidence="15">
    <location>
        <begin position="452"/>
        <end position="479"/>
    </location>
</feature>
<accession>A0A7J7CXA9</accession>
<dbReference type="Gene3D" id="3.40.50.300">
    <property type="entry name" value="P-loop containing nucleotide triphosphate hydrolases"/>
    <property type="match status" value="1"/>
</dbReference>
<dbReference type="Gene3D" id="1.10.1200.10">
    <property type="entry name" value="ACP-like"/>
    <property type="match status" value="1"/>
</dbReference>
<dbReference type="SMART" id="SM01314">
    <property type="entry name" value="SnAC"/>
    <property type="match status" value="1"/>
</dbReference>
<evidence type="ECO:0000256" key="2">
    <source>
        <dbReference type="ARBA" id="ARBA00010930"/>
    </source>
</evidence>
<dbReference type="FunFam" id="3.40.50.300:FF:000871">
    <property type="entry name" value="Chromatin structure-remodeling complex protein SYD"/>
    <property type="match status" value="1"/>
</dbReference>
<dbReference type="PROSITE" id="PS50075">
    <property type="entry name" value="CARRIER"/>
    <property type="match status" value="1"/>
</dbReference>
<feature type="region of interest" description="Disordered" evidence="15">
    <location>
        <begin position="2969"/>
        <end position="3024"/>
    </location>
</feature>
<dbReference type="SUPFAM" id="SSF47336">
    <property type="entry name" value="ACP-like"/>
    <property type="match status" value="1"/>
</dbReference>
<dbReference type="GO" id="GO:0016787">
    <property type="term" value="F:hydrolase activity"/>
    <property type="evidence" value="ECO:0007669"/>
    <property type="project" value="UniProtKB-KW"/>
</dbReference>
<comment type="subcellular location">
    <subcellularLocation>
        <location evidence="1">Nucleus</location>
    </subcellularLocation>
</comment>
<feature type="domain" description="Helicase C-terminal" evidence="18">
    <location>
        <begin position="1365"/>
        <end position="1511"/>
    </location>
</feature>
<evidence type="ECO:0000259" key="18">
    <source>
        <dbReference type="PROSITE" id="PS51194"/>
    </source>
</evidence>
<feature type="region of interest" description="Disordered" evidence="15">
    <location>
        <begin position="656"/>
        <end position="689"/>
    </location>
</feature>
<keyword evidence="7" id="KW-0378">Hydrolase</keyword>
<dbReference type="Pfam" id="PF00176">
    <property type="entry name" value="SNF2-rel_dom"/>
    <property type="match status" value="1"/>
</dbReference>
<feature type="compositionally biased region" description="Polar residues" evidence="15">
    <location>
        <begin position="1773"/>
        <end position="1782"/>
    </location>
</feature>
<evidence type="ECO:0000256" key="15">
    <source>
        <dbReference type="SAM" id="MobiDB-lite"/>
    </source>
</evidence>
<keyword evidence="13" id="KW-0539">Nucleus</keyword>
<evidence type="ECO:0000256" key="14">
    <source>
        <dbReference type="RuleBase" id="RU000722"/>
    </source>
</evidence>
<feature type="domain" description="HSA" evidence="19">
    <location>
        <begin position="860"/>
        <end position="934"/>
    </location>
</feature>
<feature type="compositionally biased region" description="Basic residues" evidence="15">
    <location>
        <begin position="1733"/>
        <end position="1743"/>
    </location>
</feature>
<feature type="compositionally biased region" description="Polar residues" evidence="15">
    <location>
        <begin position="1827"/>
        <end position="1838"/>
    </location>
</feature>
<dbReference type="CDD" id="cd17996">
    <property type="entry name" value="DEXHc_SMARCA2_SMARCA4"/>
    <property type="match status" value="1"/>
</dbReference>
<gene>
    <name evidence="20" type="ORF">HS088_TW13G01575</name>
</gene>
<feature type="compositionally biased region" description="Polar residues" evidence="15">
    <location>
        <begin position="342"/>
        <end position="351"/>
    </location>
</feature>
<sequence length="4018" mass="436295">MALVTGASVAMSSLSLKPTQARGNRISSVNVVSLAFGGGSCPSLTMKPASYRFKQSCAAKPETVDKVCAIVRKQLAIAEDAELTGESKFAALGADSLDTVEIVMALEEAFDVTVEEDSAQQITNLAHRTSTLSKLSGRISDQVDSASLKKSKRAMETVINQHGLDIEALKSSRLPLTGGSQMVDSASAQYAAGSSQPINVTKDPNARLAENDTSKGDPFSSSRPHIGPVSGGHDGFQGSGAHRIVQSFDHESPSSLDTRSANSQSQERRDPGTWDKKLNQKDGKKSAAKRKRGDSSLASEPFLDRAQQGDIQNDAGNLRKGKMNKVEKSVESGRGHGGMPVTSRSSTTFSSGKALEHDDGSSAASADANKIFQGGRQASNAEMPLLRSSIPRDAGKAPLSLAPALSGMPFKEHQLRQLRAQCLVFLGFRNGLMPKKLHLEIALGSIFPKEGGNTEGPCKELTDHKGKAQSSNEPSGISEAVIPFGRLNSARDTDKIPPGISSTGQSSDADVLLKESGTSKIVDKNSPSPETSVIGDERKHILGMRKLDSEMQNQEPIESRGFITKTLQQPDVVSECGIMAAGNSVEGTDQGSVMAINKQVNTEVVSWTGIGCQNEVSRAPSLSSSAQHEFGPERKENASNPFQGLNNSSLLGKQYADSHSTSFTPREQWKSISGIVNDNQRPLPARDGNEMMKHMPQDDPSFSELQKRYIADGCKVVPVDNALKHGTLFTTEPDEGDKSISADSPPCPKYTMLEKWVMDQQKKKLLLERNWVLKQRKTQQRIATCFDKLKENVSSSEDISARTKSVIELKKLQLLELQRRLRSDFLNDFFKPIANDMDRLKSYKKHKHGRRIKQLEKFEQKMKEERQKIIRERQKEFFGEIEVHKERLDDVFKIKRERWKGFNKFVREFHKRKERFHREKIDRIQREKINLLKINDVEGYLRMVQDAKSDRVKQLLKETEKYLQKLGSRLQEAKTIGSHFENDMDETRTLSTVQKNETIAENEDESDQAKHYMESNEKYYFMAHSIKENITDQPTSLQGGKLREYQMNGLRWLVSLYNNHLNGILADEMGLGKTVQVIALMCYLMETKNDRGPFLVVVPSSVLPGWESEINLWAPGVHKIVYSGPPEERRRLFKERILHQKFNVLLTTYEYLMNKHDRPKLSKVHWHYIIIDEGHRIKNASCKLNAELKHYRSSHRLLLTGTPLQNNLEELWALLNFLLPNIFNSSEDFSQWFNKPFEGNGDNSADEALLSEEENLLIINRLHQVLRPFVLRRLKQKVENQLPEKIERLIRCEASAYQKLLMKRVEENLGSIGNSKARSVHNSVMELRNICNHPYLSQLHAEEVDNLIPKHYLPPVLRLCGKLEMLDRLLPKLKATDHRVLFFSTMTRLLDVMEEYLTFKQYQYLRLDGHTSGNDRGPLIDKFNKPNSPYFIFLLSIRAGGVGVNLQAADTVIIFDTDWNPQVDLQAQARAHRIGQKREVLVLRFETVKTVEEQVRAAAEHKLGVANQSITAGFFDNNTSAEDRREYLESLLRESKKEEDAPVLDDDSLNDVLARNESEIDVFESVDKRRREEEMAAWKKLVLGERIDGSEPLPPLPSRLVTTDDLKEFYEVFKLFDAPKAVVASDPGAKRKGEKLGALDTREYGRGKRAREVRSYEEQWTEEEFEKLCQADSPGSPKLKEEVVEQTLPRDAKGSMMTVDSAEPHVSTLLPQPQTMTMEPLQVQQTQEVTPSKRGRGRPRRATSVRYSAAAPLSSAPSGTDKVELGSQKASEHSVSPISGGTSMEKCIGGTMPHSSMGIVPISQPTVPILSGSHPTPSSCPPVPVQSKGQNRRVQSGGHTPRRRGKRQEQLPPATPDGSAVANLKMNEQSLSGTVNSSNTEAFAISGTGSSIPTTPCPDVLPFSSTVDGMTGTSHHSGVGIALISQPTSIVPSVAPIPQSSPSCPSAPSQIKGQSRKTQSGAGAPRRRGRKQESTLLVVPNISADQNSEPNPQLKSKVEDSFVSKNGTVISNNENDAQDRMHVIQELAGEDLAAGNVAIQDKQSTKDLDHVAQKKHPTSSSTTDDSAARSVVMKGVSPQNSPSKAKSDERRGNAVVAVVGGPVLSSTAIEVIKNQSSEDKSCTAMSNLKNTSPVLGPSNNPSLLSNAVEGSSKTTVNIAPTLQPILPSLAVASATEPVHTRRQGRKAPNKVEAPKRRGRKHGSVLPATSDGSAGQDPKLHLPSTGSKAIAPRSKDETDPHELLNTISVNASEAHFPGGQDPKRKETSVPPGFGRIQTADVNDVARVMKEIFSETCLSRSRIGETSGNEGTVAPAVCVPGKAPVEVVRDQIPEDESLSSMPSSGTAVLLDNVSMQTDVYHSGSESDAKVIESKTPISGEPAFSSTDASNHESKSAAGSVQNVMYSRNLFHENSTMLSIVEAIDAGHTAVESSGNEGERIVEVSRNKQLEDKESLDVSTVEASMPVINPPTNNSEKLSEPEAHAEVEMDRSLGFVEVSISKTDTSTLASEKAVGSVSDMIVSRKLSIVDTGSPTVSLNAIESRGEVSFLLDVDGSGSCAGACNTVDNPLKATASWPDDESLKSADAEVIPIGHIGTELKPAECDHVEVLQTGEILLEVHPSPLKDIAEESEAQAVTQLQVEDGSSNVAPEIEPSKSVSAMQKVLPCSLEQVPQKLEYEVGERTVVSNVGSLLQQNITENIDVSSGSLVTEEKESERSARRAPACTSVMEVPKWSEAETVDQMDFSHSDRAPEGVSAKLFLSSEPLKDEEKFDGFSGRTSIDREVRVEKSQGLEDDVGDRVNLEQVGVIVNRTISQAQNDMFPTLGPLEENKIDSSDRADLDVNSVELAELKGSEAVMGNEMDVDSSEWKDLDVYSVKLVERKGSEAEMGNEMDASQVGGIAPKDVSVNMCLPSPRMMIEGEKFEGSSGQSAVNSSSAQVELKGFEGTIDDHMDVSRVDVSLAENVIESIDTPSSSPVKLSDSAAVEEPKLSDSEMGDQFDTSRAGGTMPKGVAEKPVPPASPPTVTEPEMGDKFDASLAGGTVPKGVAEKTVRHASPSTVEEKFDSSIVDGSKGSVMDMNTSPTVVNVTEDMSDDGVPPISLATEENVTENVSDNEVPPSISLATEEKETSGNEGTVAPAVCVPGKAPVEVVRDEIPEDESLSSMPSSGTAILLDNVSMQTDVYHSGSESDAKVIESKTPISGEPAFSSTDASNHESKSAAGSVQNVMYSRNLFREDSTMLGIVEAIDAGHTVVESSGNEGERIVEVSRNKQLEDKESLDVSTVEASMPVINPPTNNSEKLSEPEAHAEVEMDRSLDFVEVSISKTDTSTLASEKAVGSVSDMIVSRKLSIVDTGSPTVSLNARESRGEVSFLLDVDGSGSCAGACNTVDNPLKATASWPDDESIKSADAEVIPIGHFGTELKPAECDHVEVLQTGEILLEVHPSPLKDIAEESEAQAVTQLQVEDGSSKDASEIEPSKSVSAMQKVLPCSLEQVPQKLEYEVGERTVVSNVGSLLQQNITENIDVSSGSLVTEEKESERSARRALACTSVMEVPKWSEAETVDQMDFFQSDRAPEGVSAKLFLSSEPLKDEEKFDGFSGRTSMDREVRVEKSQGLEDDVGDRVNLEQVGVIVNRTISQAQNDIFPTLGPLEENKIDSSDRADLDGNSVELAELKGSEAVMGNEMDVDGSEWKDLDVYSVKLVERKGSEAEMGNEMDASQVGGIAPKDVSVNMCLPSPRMMIEGEKFEGSSGQSAVNSSSAQVELKGFEGTIDDHMDVSRVDVSLAENVIESIDPPSSSPVKLSDSAAMEEPKLSDSEMGDQFDASRAGGTMPKGVAGKPVLPASPPTVTEPEMGDKFDASLAGGTVPKGVAEKTVRRASPSTVEEKFDSSIVDGSKGSVMDMNTSPTVVNVTEDMSDDGVPPISLATEENVTENASDNEVPPSISLATGEKETEVLSGGLLCRSVDLDESRRSEAVNRGEMGVSKVDLVGPSSSFTAEEEIVEDASGNGSPCNVVELEE</sequence>
<evidence type="ECO:0000256" key="13">
    <source>
        <dbReference type="ARBA" id="ARBA00023242"/>
    </source>
</evidence>
<feature type="region of interest" description="Disordered" evidence="15">
    <location>
        <begin position="2044"/>
        <end position="2092"/>
    </location>
</feature>
<dbReference type="InterPro" id="IPR014012">
    <property type="entry name" value="HSA_dom"/>
</dbReference>
<feature type="compositionally biased region" description="Polar residues" evidence="15">
    <location>
        <begin position="1952"/>
        <end position="1961"/>
    </location>
</feature>
<dbReference type="InterPro" id="IPR038718">
    <property type="entry name" value="SNF2-like_sf"/>
</dbReference>
<dbReference type="CDD" id="cd18793">
    <property type="entry name" value="SF2_C_SNF"/>
    <property type="match status" value="1"/>
</dbReference>
<dbReference type="Pfam" id="PF14619">
    <property type="entry name" value="SnAC"/>
    <property type="match status" value="1"/>
</dbReference>
<keyword evidence="10" id="KW-0067">ATP-binding</keyword>
<dbReference type="InterPro" id="IPR036736">
    <property type="entry name" value="ACP-like_sf"/>
</dbReference>
<dbReference type="InParanoid" id="A0A7J7CXA9"/>
<dbReference type="FunFam" id="3.40.50.10810:FF:000016">
    <property type="entry name" value="Chromatin structure-remodeling complex protein SYD"/>
    <property type="match status" value="1"/>
</dbReference>
<dbReference type="SMART" id="SM00490">
    <property type="entry name" value="HELICc"/>
    <property type="match status" value="1"/>
</dbReference>
<dbReference type="PROSITE" id="PS51204">
    <property type="entry name" value="HSA"/>
    <property type="match status" value="1"/>
</dbReference>
<dbReference type="GO" id="GO:0006355">
    <property type="term" value="P:regulation of DNA-templated transcription"/>
    <property type="evidence" value="ECO:0007669"/>
    <property type="project" value="InterPro"/>
</dbReference>
<dbReference type="InterPro" id="IPR001650">
    <property type="entry name" value="Helicase_C-like"/>
</dbReference>
<dbReference type="InterPro" id="IPR014001">
    <property type="entry name" value="Helicase_ATP-bd"/>
</dbReference>
<feature type="compositionally biased region" description="Basic and acidic residues" evidence="15">
    <location>
        <begin position="266"/>
        <end position="285"/>
    </location>
</feature>
<dbReference type="InterPro" id="IPR009081">
    <property type="entry name" value="PP-bd_ACP"/>
</dbReference>
<dbReference type="InterPro" id="IPR000330">
    <property type="entry name" value="SNF2_N"/>
</dbReference>
<dbReference type="Pfam" id="PF00550">
    <property type="entry name" value="PP-binding"/>
    <property type="match status" value="1"/>
</dbReference>
<dbReference type="GO" id="GO:0042393">
    <property type="term" value="F:histone binding"/>
    <property type="evidence" value="ECO:0007669"/>
    <property type="project" value="InterPro"/>
</dbReference>
<feature type="region of interest" description="Disordered" evidence="15">
    <location>
        <begin position="3997"/>
        <end position="4018"/>
    </location>
</feature>
<dbReference type="EMBL" id="JAAARO010000013">
    <property type="protein sequence ID" value="KAF5738674.1"/>
    <property type="molecule type" value="Genomic_DNA"/>
</dbReference>
<evidence type="ECO:0000256" key="6">
    <source>
        <dbReference type="ARBA" id="ARBA00022741"/>
    </source>
</evidence>
<evidence type="ECO:0000259" key="17">
    <source>
        <dbReference type="PROSITE" id="PS51192"/>
    </source>
</evidence>
<dbReference type="GO" id="GO:0004386">
    <property type="term" value="F:helicase activity"/>
    <property type="evidence" value="ECO:0007669"/>
    <property type="project" value="UniProtKB-KW"/>
</dbReference>
<evidence type="ECO:0000313" key="20">
    <source>
        <dbReference type="EMBL" id="KAF5738674.1"/>
    </source>
</evidence>
<organism evidence="20 21">
    <name type="scientific">Tripterygium wilfordii</name>
    <name type="common">Thunder God vine</name>
    <dbReference type="NCBI Taxonomy" id="458696"/>
    <lineage>
        <taxon>Eukaryota</taxon>
        <taxon>Viridiplantae</taxon>
        <taxon>Streptophyta</taxon>
        <taxon>Embryophyta</taxon>
        <taxon>Tracheophyta</taxon>
        <taxon>Spermatophyta</taxon>
        <taxon>Magnoliopsida</taxon>
        <taxon>eudicotyledons</taxon>
        <taxon>Gunneridae</taxon>
        <taxon>Pentapetalae</taxon>
        <taxon>rosids</taxon>
        <taxon>fabids</taxon>
        <taxon>Celastrales</taxon>
        <taxon>Celastraceae</taxon>
        <taxon>Tripterygium</taxon>
    </lineage>
</organism>
<dbReference type="SMART" id="SM00487">
    <property type="entry name" value="DEXDc"/>
    <property type="match status" value="1"/>
</dbReference>
<keyword evidence="4 14" id="KW-0444">Lipid biosynthesis</keyword>
<keyword evidence="12 14" id="KW-0275">Fatty acid biosynthesis</keyword>
<feature type="compositionally biased region" description="Basic and acidic residues" evidence="15">
    <location>
        <begin position="2232"/>
        <end position="2241"/>
    </location>
</feature>
<feature type="domain" description="Helicase ATP-binding" evidence="17">
    <location>
        <begin position="1054"/>
        <end position="1221"/>
    </location>
</feature>
<evidence type="ECO:0000259" key="16">
    <source>
        <dbReference type="PROSITE" id="PS50075"/>
    </source>
</evidence>
<keyword evidence="21" id="KW-1185">Reference proteome</keyword>
<name>A0A7J7CXA9_TRIWF</name>
<feature type="compositionally biased region" description="Basic and acidic residues" evidence="15">
    <location>
        <begin position="457"/>
        <end position="466"/>
    </location>
</feature>
<dbReference type="PANTHER" id="PTHR10799">
    <property type="entry name" value="SNF2/RAD54 HELICASE FAMILY"/>
    <property type="match status" value="1"/>
</dbReference>
<feature type="compositionally biased region" description="Basic and acidic residues" evidence="15">
    <location>
        <begin position="324"/>
        <end position="334"/>
    </location>
</feature>
<comment type="function">
    <text evidence="14">Carrier of the growing fatty acid chain in fatty acid biosynthesis.</text>
</comment>
<feature type="region of interest" description="Disordered" evidence="15">
    <location>
        <begin position="3048"/>
        <end position="3078"/>
    </location>
</feature>
<dbReference type="GO" id="GO:0005524">
    <property type="term" value="F:ATP binding"/>
    <property type="evidence" value="ECO:0007669"/>
    <property type="project" value="UniProtKB-KW"/>
</dbReference>
<dbReference type="InterPro" id="IPR027417">
    <property type="entry name" value="P-loop_NTPase"/>
</dbReference>
<dbReference type="InterPro" id="IPR029295">
    <property type="entry name" value="SnAC"/>
</dbReference>
<dbReference type="PROSITE" id="PS00354">
    <property type="entry name" value="HMGI_Y"/>
    <property type="match status" value="1"/>
</dbReference>
<dbReference type="Gene3D" id="3.40.50.10810">
    <property type="entry name" value="Tandem AAA-ATPase domain"/>
    <property type="match status" value="1"/>
</dbReference>
<feature type="region of interest" description="Disordered" evidence="15">
    <location>
        <begin position="1933"/>
        <end position="2000"/>
    </location>
</feature>
<keyword evidence="6" id="KW-0547">Nucleotide-binding</keyword>
<dbReference type="PROSITE" id="PS51192">
    <property type="entry name" value="HELICASE_ATP_BIND_1"/>
    <property type="match status" value="1"/>
</dbReference>
<comment type="caution">
    <text evidence="20">The sequence shown here is derived from an EMBL/GenBank/DDBJ whole genome shotgun (WGS) entry which is preliminary data.</text>
</comment>
<evidence type="ECO:0000256" key="9">
    <source>
        <dbReference type="ARBA" id="ARBA00022832"/>
    </source>
</evidence>
<dbReference type="Pfam" id="PF00271">
    <property type="entry name" value="Helicase_C"/>
    <property type="match status" value="1"/>
</dbReference>
<feature type="compositionally biased region" description="Low complexity" evidence="15">
    <location>
        <begin position="1748"/>
        <end position="1758"/>
    </location>
</feature>
<feature type="region of interest" description="Disordered" evidence="15">
    <location>
        <begin position="2116"/>
        <end position="2147"/>
    </location>
</feature>
<feature type="region of interest" description="Disordered" evidence="15">
    <location>
        <begin position="619"/>
        <end position="641"/>
    </location>
</feature>
<feature type="compositionally biased region" description="Low complexity" evidence="15">
    <location>
        <begin position="1936"/>
        <end position="1951"/>
    </location>
</feature>
<dbReference type="Proteomes" id="UP000593562">
    <property type="component" value="Unassembled WGS sequence"/>
</dbReference>
<feature type="compositionally biased region" description="Polar residues" evidence="15">
    <location>
        <begin position="1719"/>
        <end position="1730"/>
    </location>
</feature>
<feature type="compositionally biased region" description="Gly residues" evidence="15">
    <location>
        <begin position="229"/>
        <end position="238"/>
    </location>
</feature>
<feature type="compositionally biased region" description="Polar residues" evidence="15">
    <location>
        <begin position="1983"/>
        <end position="1994"/>
    </location>
</feature>
<feature type="region of interest" description="Disordered" evidence="15">
    <location>
        <begin position="1800"/>
        <end position="1859"/>
    </location>
</feature>
<evidence type="ECO:0000256" key="7">
    <source>
        <dbReference type="ARBA" id="ARBA00022801"/>
    </source>
</evidence>
<evidence type="ECO:0000313" key="21">
    <source>
        <dbReference type="Proteomes" id="UP000593562"/>
    </source>
</evidence>